<dbReference type="Proteomes" id="UP001152320">
    <property type="component" value="Chromosome 10"/>
</dbReference>
<dbReference type="SUPFAM" id="SSF48726">
    <property type="entry name" value="Immunoglobulin"/>
    <property type="match status" value="1"/>
</dbReference>
<dbReference type="PROSITE" id="PS50835">
    <property type="entry name" value="IG_LIKE"/>
    <property type="match status" value="1"/>
</dbReference>
<dbReference type="PANTHER" id="PTHR46312:SF2">
    <property type="entry name" value="NUCLEOTIDE-BINDING OLIGOMERIZATION DOMAIN-CONTAINING PROTEIN 2-LIKE"/>
    <property type="match status" value="1"/>
</dbReference>
<evidence type="ECO:0000256" key="1">
    <source>
        <dbReference type="SAM" id="MobiDB-lite"/>
    </source>
</evidence>
<sequence>MRTMDRRESVDFCLCLCLLLFVSSTFAVTSCPDNVRIELGTYQSISCESDTNSIDFYWYKGLASDSDLVCRLDHGGKSVSAKYREYYDLSDSGSLVILNASLLHESIYTLVTFDRNGKSEEALVLVNISVTPKPPCLVISGCETCEACNLSVSRKSGSLVCSVSGSRPSIPLNWTITSRVGISFIKYQQNEKTDKTTDTWSTSVLLEYEITKPCGVKEVLHCEAEDSLHILQSNAASVEISNDLCRDDGFALRTGWKSAVIWICAVLLLILVVVISCLVIRRHTGRGRQRDVHEIELPLLEKKDEHVRELLSELRRYYAKFCFLRPLPWGEDIPIASLYTECNCTVTDRKGKTTIISNIISLTTEYIGGERRVVFVGGLGFGKTTMTKWILHDWIKQEHPHYVLIYILLKDVKAEMKLSDIVRESLPQDCTITTDIIEKVLRSTSCIILLDGLDELPMYDKTNNPLPESVQCSSETDSDNRLTIGGLLDGQMQLAYKHLQVWVTSRQIDYVKQQFPLPYITVKLNGFSPDQADEYIKRTCKYYFSWRSNDDPLYSKSINDHQFADNETSRTTDDGNKATVSGYNSSSVTGPEKEIIDWVKDFVDKNDIFCDFKDTPLLFILMVHVLADEFTKSTLDSHLPKTPTLTALVSMIITCLESRYVQKRKCKNLPSEVPKLESKLGQIAFDNSVQLGVREREFWDTEVGEENVDMALEVGLLKLSQKNTSNTVGGRALAFSSFTGIEFYHNFLQEYLAARHILTNLNLFSKLKALVLKRKDDSTIRISQFVSGTVDSPVLKICDLLLDTGKWNNFIDCAYEARDRKEFTEIIKKANLKKFDVTYLDKEYHRCALKTFCQQCYDLKIKLDKITFRSDCGVDFLTSVALPQCGSLEFFEVSFTEPLFVTLLQWLSRHSAITEVRFVKSAVPGRISKEFRPGLDDLRERDLKVYRTLWRKILPAGTEELNLRTGKWTWLTTASTNV</sequence>
<accession>A0A9Q1BYI6</accession>
<evidence type="ECO:0000313" key="5">
    <source>
        <dbReference type="EMBL" id="KAJ8035077.1"/>
    </source>
</evidence>
<keyword evidence="2" id="KW-0812">Transmembrane</keyword>
<feature type="chain" id="PRO_5040275544" description="Ig-like domain-containing protein" evidence="3">
    <location>
        <begin position="28"/>
        <end position="978"/>
    </location>
</feature>
<feature type="compositionally biased region" description="Basic and acidic residues" evidence="1">
    <location>
        <begin position="565"/>
        <end position="576"/>
    </location>
</feature>
<name>A0A9Q1BYI6_HOLLE</name>
<dbReference type="InterPro" id="IPR013783">
    <property type="entry name" value="Ig-like_fold"/>
</dbReference>
<dbReference type="InterPro" id="IPR007110">
    <property type="entry name" value="Ig-like_dom"/>
</dbReference>
<evidence type="ECO:0000259" key="4">
    <source>
        <dbReference type="PROSITE" id="PS50835"/>
    </source>
</evidence>
<feature type="signal peptide" evidence="3">
    <location>
        <begin position="1"/>
        <end position="27"/>
    </location>
</feature>
<dbReference type="EMBL" id="JAIZAY010000010">
    <property type="protein sequence ID" value="KAJ8035077.1"/>
    <property type="molecule type" value="Genomic_DNA"/>
</dbReference>
<proteinExistence type="predicted"/>
<comment type="caution">
    <text evidence="5">The sequence shown here is derived from an EMBL/GenBank/DDBJ whole genome shotgun (WGS) entry which is preliminary data.</text>
</comment>
<dbReference type="Pfam" id="PF05729">
    <property type="entry name" value="NACHT"/>
    <property type="match status" value="1"/>
</dbReference>
<gene>
    <name evidence="5" type="ORF">HOLleu_22173</name>
</gene>
<evidence type="ECO:0000313" key="6">
    <source>
        <dbReference type="Proteomes" id="UP001152320"/>
    </source>
</evidence>
<feature type="domain" description="Ig-like" evidence="4">
    <location>
        <begin position="134"/>
        <end position="241"/>
    </location>
</feature>
<dbReference type="Gene3D" id="3.40.50.300">
    <property type="entry name" value="P-loop containing nucleotide triphosphate hydrolases"/>
    <property type="match status" value="1"/>
</dbReference>
<protein>
    <recommendedName>
        <fullName evidence="4">Ig-like domain-containing protein</fullName>
    </recommendedName>
</protein>
<dbReference type="Gene3D" id="2.60.40.10">
    <property type="entry name" value="Immunoglobulins"/>
    <property type="match status" value="1"/>
</dbReference>
<dbReference type="SUPFAM" id="SSF52540">
    <property type="entry name" value="P-loop containing nucleoside triphosphate hydrolases"/>
    <property type="match status" value="1"/>
</dbReference>
<keyword evidence="6" id="KW-1185">Reference proteome</keyword>
<evidence type="ECO:0000256" key="3">
    <source>
        <dbReference type="SAM" id="SignalP"/>
    </source>
</evidence>
<feature type="region of interest" description="Disordered" evidence="1">
    <location>
        <begin position="565"/>
        <end position="585"/>
    </location>
</feature>
<keyword evidence="3" id="KW-0732">Signal</keyword>
<keyword evidence="2" id="KW-1133">Transmembrane helix</keyword>
<dbReference type="PANTHER" id="PTHR46312">
    <property type="entry name" value="NACHT DOMAIN-CONTAINING PROTEIN"/>
    <property type="match status" value="1"/>
</dbReference>
<organism evidence="5 6">
    <name type="scientific">Holothuria leucospilota</name>
    <name type="common">Black long sea cucumber</name>
    <name type="synonym">Mertensiothuria leucospilota</name>
    <dbReference type="NCBI Taxonomy" id="206669"/>
    <lineage>
        <taxon>Eukaryota</taxon>
        <taxon>Metazoa</taxon>
        <taxon>Echinodermata</taxon>
        <taxon>Eleutherozoa</taxon>
        <taxon>Echinozoa</taxon>
        <taxon>Holothuroidea</taxon>
        <taxon>Aspidochirotacea</taxon>
        <taxon>Aspidochirotida</taxon>
        <taxon>Holothuriidae</taxon>
        <taxon>Holothuria</taxon>
    </lineage>
</organism>
<dbReference type="AlphaFoldDB" id="A0A9Q1BYI6"/>
<reference evidence="5" key="1">
    <citation type="submission" date="2021-10" db="EMBL/GenBank/DDBJ databases">
        <title>Tropical sea cucumber genome reveals ecological adaptation and Cuvierian tubules defense mechanism.</title>
        <authorList>
            <person name="Chen T."/>
        </authorList>
    </citation>
    <scope>NUCLEOTIDE SEQUENCE</scope>
    <source>
        <strain evidence="5">Nanhai2018</strain>
        <tissue evidence="5">Muscle</tissue>
    </source>
</reference>
<evidence type="ECO:0000256" key="2">
    <source>
        <dbReference type="SAM" id="Phobius"/>
    </source>
</evidence>
<dbReference type="InterPro" id="IPR007111">
    <property type="entry name" value="NACHT_NTPase"/>
</dbReference>
<feature type="transmembrane region" description="Helical" evidence="2">
    <location>
        <begin position="259"/>
        <end position="280"/>
    </location>
</feature>
<dbReference type="InterPro" id="IPR027417">
    <property type="entry name" value="P-loop_NTPase"/>
</dbReference>
<dbReference type="PROSITE" id="PS51257">
    <property type="entry name" value="PROKAR_LIPOPROTEIN"/>
    <property type="match status" value="1"/>
</dbReference>
<keyword evidence="2" id="KW-0472">Membrane</keyword>
<dbReference type="InterPro" id="IPR036179">
    <property type="entry name" value="Ig-like_dom_sf"/>
</dbReference>